<keyword evidence="1" id="KW-1133">Transmembrane helix</keyword>
<keyword evidence="1" id="KW-0472">Membrane</keyword>
<proteinExistence type="predicted"/>
<dbReference type="InterPro" id="IPR030802">
    <property type="entry name" value="Permease_MalE"/>
</dbReference>
<dbReference type="GO" id="GO:0005548">
    <property type="term" value="F:phospholipid transporter activity"/>
    <property type="evidence" value="ECO:0007669"/>
    <property type="project" value="TreeGrafter"/>
</dbReference>
<accession>A0A1U6A547</accession>
<feature type="transmembrane region" description="Helical" evidence="1">
    <location>
        <begin position="130"/>
        <end position="154"/>
    </location>
</feature>
<dbReference type="EMBL" id="FVGW01000004">
    <property type="protein sequence ID" value="SKM10748.1"/>
    <property type="molecule type" value="Genomic_DNA"/>
</dbReference>
<feature type="transmembrane region" description="Helical" evidence="1">
    <location>
        <begin position="209"/>
        <end position="235"/>
    </location>
</feature>
<evidence type="ECO:0000313" key="3">
    <source>
        <dbReference type="Proteomes" id="UP000190074"/>
    </source>
</evidence>
<organism evidence="2 3">
    <name type="scientific">Mycobacteroides abscessus subsp. massiliense</name>
    <dbReference type="NCBI Taxonomy" id="1962118"/>
    <lineage>
        <taxon>Bacteria</taxon>
        <taxon>Bacillati</taxon>
        <taxon>Actinomycetota</taxon>
        <taxon>Actinomycetes</taxon>
        <taxon>Mycobacteriales</taxon>
        <taxon>Mycobacteriaceae</taxon>
        <taxon>Mycobacteroides</taxon>
        <taxon>Mycobacteroides abscessus</taxon>
    </lineage>
</organism>
<feature type="transmembrane region" description="Helical" evidence="1">
    <location>
        <begin position="166"/>
        <end position="186"/>
    </location>
</feature>
<evidence type="ECO:0000313" key="2">
    <source>
        <dbReference type="EMBL" id="SKM10748.1"/>
    </source>
</evidence>
<name>A0A1U6A547_9MYCO</name>
<protein>
    <submittedName>
        <fullName evidence="2">Integral membrane protein YrbE3A</fullName>
    </submittedName>
</protein>
<dbReference type="AlphaFoldDB" id="A0A1U6A547"/>
<dbReference type="GO" id="GO:0043190">
    <property type="term" value="C:ATP-binding cassette (ABC) transporter complex"/>
    <property type="evidence" value="ECO:0007669"/>
    <property type="project" value="InterPro"/>
</dbReference>
<dbReference type="PANTHER" id="PTHR30188:SF4">
    <property type="entry name" value="PROTEIN TRIGALACTOSYLDIACYLGLYCEROL 1, CHLOROPLASTIC"/>
    <property type="match status" value="1"/>
</dbReference>
<dbReference type="PANTHER" id="PTHR30188">
    <property type="entry name" value="ABC TRANSPORTER PERMEASE PROTEIN-RELATED"/>
    <property type="match status" value="1"/>
</dbReference>
<keyword evidence="1" id="KW-0812">Transmembrane</keyword>
<sequence length="302" mass="31617">MGLVTRVCRPGTNLTAGSVQKSGGAGSFLAKRLTLLFRPCNLTWIKLLLIGMASLVSAYKALLPTGLLHSRGSTCEVGDDVMVAGSTVKQEDRKPKRALGGFAAMTLDTFSTMVRGPVLWREAFLQVFSIARVAALPTIMLAIPFAVLVIFEVMLVEIPHFPPDTVLVLAAAGATAVCVDVSSYAIREEINTLRATGVDPVQALVVPRVLAGAVAAVLLSFITVAATGVFFFSVFGQHTPLSQYIDNLMLLAQPLNVVFGVVEAALLGLVGGLWACYKGISASDSASTARGAAREHAVCGGA</sequence>
<feature type="transmembrane region" description="Helical" evidence="1">
    <location>
        <begin position="255"/>
        <end position="277"/>
    </location>
</feature>
<dbReference type="Pfam" id="PF02405">
    <property type="entry name" value="MlaE"/>
    <property type="match status" value="1"/>
</dbReference>
<gene>
    <name evidence="2" type="primary">yrbE3A_1</name>
    <name evidence="2" type="ORF">SAMEA2259716_02662</name>
</gene>
<reference evidence="2 3" key="1">
    <citation type="submission" date="2016-11" db="EMBL/GenBank/DDBJ databases">
        <authorList>
            <consortium name="Pathogen Informatics"/>
        </authorList>
    </citation>
    <scope>NUCLEOTIDE SEQUENCE [LARGE SCALE GENOMIC DNA]</scope>
    <source>
        <strain evidence="2 3">911</strain>
    </source>
</reference>
<dbReference type="Proteomes" id="UP000190074">
    <property type="component" value="Unassembled WGS sequence"/>
</dbReference>
<evidence type="ECO:0000256" key="1">
    <source>
        <dbReference type="SAM" id="Phobius"/>
    </source>
</evidence>